<dbReference type="EMBL" id="LZZI01000025">
    <property type="protein sequence ID" value="OOM62312.1"/>
    <property type="molecule type" value="Genomic_DNA"/>
</dbReference>
<name>A0A1S8SAH2_CLOBE</name>
<organism evidence="1 2">
    <name type="scientific">Clostridium beijerinckii</name>
    <name type="common">Clostridium MP</name>
    <dbReference type="NCBI Taxonomy" id="1520"/>
    <lineage>
        <taxon>Bacteria</taxon>
        <taxon>Bacillati</taxon>
        <taxon>Bacillota</taxon>
        <taxon>Clostridia</taxon>
        <taxon>Eubacteriales</taxon>
        <taxon>Clostridiaceae</taxon>
        <taxon>Clostridium</taxon>
    </lineage>
</organism>
<evidence type="ECO:0000313" key="2">
    <source>
        <dbReference type="Proteomes" id="UP000190973"/>
    </source>
</evidence>
<dbReference type="AlphaFoldDB" id="A0A1S8SAH2"/>
<reference evidence="1 2" key="1">
    <citation type="submission" date="2016-05" db="EMBL/GenBank/DDBJ databases">
        <title>Microbial solvent formation.</title>
        <authorList>
            <person name="Poehlein A."/>
            <person name="Montoya Solano J.D."/>
            <person name="Flitsch S."/>
            <person name="Krabben P."/>
            <person name="Duerre P."/>
            <person name="Daniel R."/>
        </authorList>
    </citation>
    <scope>NUCLEOTIDE SEQUENCE [LARGE SCALE GENOMIC DNA]</scope>
    <source>
        <strain evidence="1 2">DSM 53</strain>
    </source>
</reference>
<protein>
    <submittedName>
        <fullName evidence="1">Uncharacterized protein</fullName>
    </submittedName>
</protein>
<proteinExistence type="predicted"/>
<gene>
    <name evidence="1" type="ORF">CLBCK_18500</name>
</gene>
<dbReference type="RefSeq" id="WP_173715072.1">
    <property type="nucleotide sequence ID" value="NZ_JABTAE010000001.1"/>
</dbReference>
<evidence type="ECO:0000313" key="1">
    <source>
        <dbReference type="EMBL" id="OOM62312.1"/>
    </source>
</evidence>
<sequence>MNYELDAKLEQYYNKFGDVFPMMEYDLSKKEVIKFIDKCLKLNKKAQEIISLRNDVIY</sequence>
<comment type="caution">
    <text evidence="1">The sequence shown here is derived from an EMBL/GenBank/DDBJ whole genome shotgun (WGS) entry which is preliminary data.</text>
</comment>
<dbReference type="Proteomes" id="UP000190973">
    <property type="component" value="Unassembled WGS sequence"/>
</dbReference>
<accession>A0A1S8SAH2</accession>